<evidence type="ECO:0000256" key="1">
    <source>
        <dbReference type="SAM" id="Coils"/>
    </source>
</evidence>
<name>A0A0N5CDS6_STREA</name>
<feature type="compositionally biased region" description="Polar residues" evidence="2">
    <location>
        <begin position="314"/>
        <end position="323"/>
    </location>
</feature>
<evidence type="ECO:0000313" key="4">
    <source>
        <dbReference type="WBParaSite" id="SPAL_0001602000.2"/>
    </source>
</evidence>
<accession>A0A0N5CDS6</accession>
<evidence type="ECO:0000256" key="2">
    <source>
        <dbReference type="SAM" id="MobiDB-lite"/>
    </source>
</evidence>
<reference evidence="4" key="1">
    <citation type="submission" date="2017-02" db="UniProtKB">
        <authorList>
            <consortium name="WormBaseParasite"/>
        </authorList>
    </citation>
    <scope>IDENTIFICATION</scope>
</reference>
<dbReference type="Proteomes" id="UP000046392">
    <property type="component" value="Unplaced"/>
</dbReference>
<keyword evidence="1" id="KW-0175">Coiled coil</keyword>
<dbReference type="AlphaFoldDB" id="A0A0N5CDS6"/>
<sequence>MDNYYNPPEIPFGQFKEEYQNEDYSNNIEGNNLMSCESAINIDSCMMGDENFGDIIRYFEGDDNVNSDFDEILKKDIKKESPVQSNNLTVPGFEDSLDNMNNICNNFTFNENSFDTNLNQFPDYPDFNYSSRASSAVSPMEKVLDSNEDCDTPKPGPMRPRRNTTKRKNQYPDFIYDDSESSSSKSHGPAKRTRVAVLNTPYTRPYNAVPQEERDEIWLEKRKRNNEAVVKSRNKKKEKLEAEHRELEELRVKTKEDAATIKSLQDELFQCKVEISDMKKKIFQLSGENNSLKVQIQQNQSSYKVQNPRIIVSQRPSATTTMTRGRMELYPPHHDSSFRRG</sequence>
<dbReference type="Gene3D" id="1.20.5.170">
    <property type="match status" value="1"/>
</dbReference>
<feature type="compositionally biased region" description="Basic and acidic residues" evidence="2">
    <location>
        <begin position="325"/>
        <end position="341"/>
    </location>
</feature>
<dbReference type="GO" id="GO:0003700">
    <property type="term" value="F:DNA-binding transcription factor activity"/>
    <property type="evidence" value="ECO:0007669"/>
    <property type="project" value="InterPro"/>
</dbReference>
<proteinExistence type="predicted"/>
<keyword evidence="3" id="KW-1185">Reference proteome</keyword>
<dbReference type="SUPFAM" id="SSF57959">
    <property type="entry name" value="Leucine zipper domain"/>
    <property type="match status" value="1"/>
</dbReference>
<feature type="region of interest" description="Disordered" evidence="2">
    <location>
        <begin position="314"/>
        <end position="341"/>
    </location>
</feature>
<feature type="compositionally biased region" description="Basic residues" evidence="2">
    <location>
        <begin position="159"/>
        <end position="169"/>
    </location>
</feature>
<dbReference type="WBParaSite" id="SPAL_0001602000.2">
    <property type="protein sequence ID" value="SPAL_0001602000.2"/>
    <property type="gene ID" value="SPAL_0001602000"/>
</dbReference>
<feature type="region of interest" description="Disordered" evidence="2">
    <location>
        <begin position="138"/>
        <end position="194"/>
    </location>
</feature>
<dbReference type="InterPro" id="IPR046347">
    <property type="entry name" value="bZIP_sf"/>
</dbReference>
<organism evidence="3 4">
    <name type="scientific">Strongyloides papillosus</name>
    <name type="common">Intestinal threadworm</name>
    <dbReference type="NCBI Taxonomy" id="174720"/>
    <lineage>
        <taxon>Eukaryota</taxon>
        <taxon>Metazoa</taxon>
        <taxon>Ecdysozoa</taxon>
        <taxon>Nematoda</taxon>
        <taxon>Chromadorea</taxon>
        <taxon>Rhabditida</taxon>
        <taxon>Tylenchina</taxon>
        <taxon>Panagrolaimomorpha</taxon>
        <taxon>Strongyloidoidea</taxon>
        <taxon>Strongyloididae</taxon>
        <taxon>Strongyloides</taxon>
    </lineage>
</organism>
<evidence type="ECO:0000313" key="3">
    <source>
        <dbReference type="Proteomes" id="UP000046392"/>
    </source>
</evidence>
<protein>
    <submittedName>
        <fullName evidence="4">BZIP domain-containing protein</fullName>
    </submittedName>
</protein>
<dbReference type="CDD" id="cd14686">
    <property type="entry name" value="bZIP"/>
    <property type="match status" value="1"/>
</dbReference>
<feature type="coiled-coil region" evidence="1">
    <location>
        <begin position="230"/>
        <end position="281"/>
    </location>
</feature>